<comment type="caution">
    <text evidence="1">The sequence shown here is derived from an EMBL/GenBank/DDBJ whole genome shotgun (WGS) entry which is preliminary data.</text>
</comment>
<reference evidence="1" key="2">
    <citation type="submission" date="2020-06" db="EMBL/GenBank/DDBJ databases">
        <title>Helianthus annuus Genome sequencing and assembly Release 2.</title>
        <authorList>
            <person name="Gouzy J."/>
            <person name="Langlade N."/>
            <person name="Munos S."/>
        </authorList>
    </citation>
    <scope>NUCLEOTIDE SEQUENCE</scope>
    <source>
        <tissue evidence="1">Leaves</tissue>
    </source>
</reference>
<evidence type="ECO:0000313" key="2">
    <source>
        <dbReference type="Proteomes" id="UP000215914"/>
    </source>
</evidence>
<accession>A0A9K3DCK8</accession>
<dbReference type="AlphaFoldDB" id="A0A9K3DCK8"/>
<reference evidence="1" key="1">
    <citation type="journal article" date="2017" name="Nature">
        <title>The sunflower genome provides insights into oil metabolism, flowering and Asterid evolution.</title>
        <authorList>
            <person name="Badouin H."/>
            <person name="Gouzy J."/>
            <person name="Grassa C.J."/>
            <person name="Murat F."/>
            <person name="Staton S.E."/>
            <person name="Cottret L."/>
            <person name="Lelandais-Briere C."/>
            <person name="Owens G.L."/>
            <person name="Carrere S."/>
            <person name="Mayjonade B."/>
            <person name="Legrand L."/>
            <person name="Gill N."/>
            <person name="Kane N.C."/>
            <person name="Bowers J.E."/>
            <person name="Hubner S."/>
            <person name="Bellec A."/>
            <person name="Berard A."/>
            <person name="Berges H."/>
            <person name="Blanchet N."/>
            <person name="Boniface M.C."/>
            <person name="Brunel D."/>
            <person name="Catrice O."/>
            <person name="Chaidir N."/>
            <person name="Claudel C."/>
            <person name="Donnadieu C."/>
            <person name="Faraut T."/>
            <person name="Fievet G."/>
            <person name="Helmstetter N."/>
            <person name="King M."/>
            <person name="Knapp S.J."/>
            <person name="Lai Z."/>
            <person name="Le Paslier M.C."/>
            <person name="Lippi Y."/>
            <person name="Lorenzon L."/>
            <person name="Mandel J.R."/>
            <person name="Marage G."/>
            <person name="Marchand G."/>
            <person name="Marquand E."/>
            <person name="Bret-Mestries E."/>
            <person name="Morien E."/>
            <person name="Nambeesan S."/>
            <person name="Nguyen T."/>
            <person name="Pegot-Espagnet P."/>
            <person name="Pouilly N."/>
            <person name="Raftis F."/>
            <person name="Sallet E."/>
            <person name="Schiex T."/>
            <person name="Thomas J."/>
            <person name="Vandecasteele C."/>
            <person name="Vares D."/>
            <person name="Vear F."/>
            <person name="Vautrin S."/>
            <person name="Crespi M."/>
            <person name="Mangin B."/>
            <person name="Burke J.M."/>
            <person name="Salse J."/>
            <person name="Munos S."/>
            <person name="Vincourt P."/>
            <person name="Rieseberg L.H."/>
            <person name="Langlade N.B."/>
        </authorList>
    </citation>
    <scope>NUCLEOTIDE SEQUENCE</scope>
    <source>
        <tissue evidence="1">Leaves</tissue>
    </source>
</reference>
<organism evidence="1 2">
    <name type="scientific">Helianthus annuus</name>
    <name type="common">Common sunflower</name>
    <dbReference type="NCBI Taxonomy" id="4232"/>
    <lineage>
        <taxon>Eukaryota</taxon>
        <taxon>Viridiplantae</taxon>
        <taxon>Streptophyta</taxon>
        <taxon>Embryophyta</taxon>
        <taxon>Tracheophyta</taxon>
        <taxon>Spermatophyta</taxon>
        <taxon>Magnoliopsida</taxon>
        <taxon>eudicotyledons</taxon>
        <taxon>Gunneridae</taxon>
        <taxon>Pentapetalae</taxon>
        <taxon>asterids</taxon>
        <taxon>campanulids</taxon>
        <taxon>Asterales</taxon>
        <taxon>Asteraceae</taxon>
        <taxon>Asteroideae</taxon>
        <taxon>Heliantheae alliance</taxon>
        <taxon>Heliantheae</taxon>
        <taxon>Helianthus</taxon>
    </lineage>
</organism>
<name>A0A9K3DCK8_HELAN</name>
<keyword evidence="2" id="KW-1185">Reference proteome</keyword>
<evidence type="ECO:0000313" key="1">
    <source>
        <dbReference type="EMBL" id="KAF5753136.1"/>
    </source>
</evidence>
<geneLocation type="mitochondrion" evidence="1"/>
<sequence length="55" mass="6109">MLASLLDRVYSCSGPFEAVRCHRETIPQLGLQSGTIHSALSPVPYSCLLFFRNLL</sequence>
<proteinExistence type="predicted"/>
<dbReference type="Proteomes" id="UP000215914">
    <property type="component" value="Unassembled WGS sequence"/>
</dbReference>
<dbReference type="EMBL" id="MNCJ02000334">
    <property type="protein sequence ID" value="KAF5753136.1"/>
    <property type="molecule type" value="Genomic_DNA"/>
</dbReference>
<protein>
    <submittedName>
        <fullName evidence="1">Uncharacterized protein</fullName>
    </submittedName>
</protein>
<gene>
    <name evidence="1" type="ORF">HanXRQr2_MTg0834751</name>
</gene>
<keyword evidence="1" id="KW-0496">Mitochondrion</keyword>